<organism evidence="2 3">
    <name type="scientific">Sphagnurus paluster</name>
    <dbReference type="NCBI Taxonomy" id="117069"/>
    <lineage>
        <taxon>Eukaryota</taxon>
        <taxon>Fungi</taxon>
        <taxon>Dikarya</taxon>
        <taxon>Basidiomycota</taxon>
        <taxon>Agaricomycotina</taxon>
        <taxon>Agaricomycetes</taxon>
        <taxon>Agaricomycetidae</taxon>
        <taxon>Agaricales</taxon>
        <taxon>Tricholomatineae</taxon>
        <taxon>Lyophyllaceae</taxon>
        <taxon>Sphagnurus</taxon>
    </lineage>
</organism>
<feature type="coiled-coil region" evidence="1">
    <location>
        <begin position="62"/>
        <end position="100"/>
    </location>
</feature>
<reference evidence="2" key="1">
    <citation type="submission" date="2021-02" db="EMBL/GenBank/DDBJ databases">
        <authorList>
            <person name="Nieuwenhuis M."/>
            <person name="Van De Peppel L.J.J."/>
        </authorList>
    </citation>
    <scope>NUCLEOTIDE SEQUENCE</scope>
    <source>
        <strain evidence="2">D49</strain>
    </source>
</reference>
<name>A0A9P7K101_9AGAR</name>
<accession>A0A9P7K101</accession>
<dbReference type="Proteomes" id="UP000717328">
    <property type="component" value="Unassembled WGS sequence"/>
</dbReference>
<evidence type="ECO:0000313" key="2">
    <source>
        <dbReference type="EMBL" id="KAG5633296.1"/>
    </source>
</evidence>
<gene>
    <name evidence="2" type="ORF">H0H81_009021</name>
</gene>
<evidence type="ECO:0000256" key="1">
    <source>
        <dbReference type="SAM" id="Coils"/>
    </source>
</evidence>
<reference evidence="2" key="2">
    <citation type="submission" date="2021-10" db="EMBL/GenBank/DDBJ databases">
        <title>Phylogenomics reveals ancestral predisposition of the termite-cultivated fungus Termitomyces towards a domesticated lifestyle.</title>
        <authorList>
            <person name="Auxier B."/>
            <person name="Grum-Grzhimaylo A."/>
            <person name="Cardenas M.E."/>
            <person name="Lodge J.D."/>
            <person name="Laessoe T."/>
            <person name="Pedersen O."/>
            <person name="Smith M.E."/>
            <person name="Kuyper T.W."/>
            <person name="Franco-Molano E.A."/>
            <person name="Baroni T.J."/>
            <person name="Aanen D.K."/>
        </authorList>
    </citation>
    <scope>NUCLEOTIDE SEQUENCE</scope>
    <source>
        <strain evidence="2">D49</strain>
    </source>
</reference>
<evidence type="ECO:0000313" key="3">
    <source>
        <dbReference type="Proteomes" id="UP000717328"/>
    </source>
</evidence>
<keyword evidence="1" id="KW-0175">Coiled coil</keyword>
<feature type="non-terminal residue" evidence="2">
    <location>
        <position position="1"/>
    </location>
</feature>
<dbReference type="OrthoDB" id="3060861at2759"/>
<keyword evidence="3" id="KW-1185">Reference proteome</keyword>
<proteinExistence type="predicted"/>
<comment type="caution">
    <text evidence="2">The sequence shown here is derived from an EMBL/GenBank/DDBJ whole genome shotgun (WGS) entry which is preliminary data.</text>
</comment>
<dbReference type="EMBL" id="JABCKI010008288">
    <property type="protein sequence ID" value="KAG5633296.1"/>
    <property type="molecule type" value="Genomic_DNA"/>
</dbReference>
<sequence length="133" mass="14827">VERLALETNGWFFIAGQHPNASSNNSFLHYASPAMVEDAWAQTSTLINGFGGAVQGLLAFNKQQVQEQTVLMNEQYMEAKQQKEAAVVEARHTQEALEKQKEHSARLLSMIEQLRDGTLSIENMPPTVNTPLE</sequence>
<protein>
    <submittedName>
        <fullName evidence="2">Uncharacterized protein</fullName>
    </submittedName>
</protein>
<dbReference type="AlphaFoldDB" id="A0A9P7K101"/>